<keyword evidence="2" id="KW-0812">Transmembrane</keyword>
<dbReference type="Proteomes" id="UP000030750">
    <property type="component" value="Unassembled WGS sequence"/>
</dbReference>
<evidence type="ECO:0000313" key="4">
    <source>
        <dbReference type="Proteomes" id="UP000030750"/>
    </source>
</evidence>
<feature type="compositionally biased region" description="Low complexity" evidence="1">
    <location>
        <begin position="230"/>
        <end position="239"/>
    </location>
</feature>
<feature type="compositionally biased region" description="Basic and acidic residues" evidence="1">
    <location>
        <begin position="192"/>
        <end position="202"/>
    </location>
</feature>
<reference evidence="3" key="1">
    <citation type="submission" date="2013-10" db="EMBL/GenBank/DDBJ databases">
        <title>Genomic analysis of the causative agents of coccidiosis in chickens.</title>
        <authorList>
            <person name="Reid A.J."/>
            <person name="Blake D."/>
            <person name="Billington K."/>
            <person name="Browne H."/>
            <person name="Dunn M."/>
            <person name="Hung S."/>
            <person name="Kawahara F."/>
            <person name="Miranda-Saavedra D."/>
            <person name="Mourier T."/>
            <person name="Nagra H."/>
            <person name="Otto T.D."/>
            <person name="Rawlings N."/>
            <person name="Sanchez A."/>
            <person name="Sanders M."/>
            <person name="Subramaniam C."/>
            <person name="Tay Y."/>
            <person name="Dear P."/>
            <person name="Doerig C."/>
            <person name="Gruber A."/>
            <person name="Parkinson J."/>
            <person name="Shirley M."/>
            <person name="Wan K.L."/>
            <person name="Berriman M."/>
            <person name="Tomley F."/>
            <person name="Pain A."/>
        </authorList>
    </citation>
    <scope>NUCLEOTIDE SEQUENCE [LARGE SCALE GENOMIC DNA]</scope>
    <source>
        <strain evidence="3">Houghton</strain>
    </source>
</reference>
<sequence length="254" mass="27891">MKIINDSLNGLPALLSASFFSFFFFFFSDFPLFSLSVRVGVSLSPAAYDFNQALSPAGDSGWETVGDAAFASSAPFSPSFPFSENSMAEVKASAGENAGEKEEKTAEFKSVALHWREGGASPSFVAQEETPEENIITDNNNSNIINNDDNSINNRAGGVQDGSEGNFLQMNRLREWWKRQKEARARKRAERKAKEMEKELERKRKREEKKQRGISVSESESSDEEARWYGSGSESLLGEGAEEGSLGGGEGPSQ</sequence>
<reference evidence="3" key="2">
    <citation type="submission" date="2013-10" db="EMBL/GenBank/DDBJ databases">
        <authorList>
            <person name="Aslett M."/>
        </authorList>
    </citation>
    <scope>NUCLEOTIDE SEQUENCE [LARGE SCALE GENOMIC DNA]</scope>
    <source>
        <strain evidence="3">Houghton</strain>
    </source>
</reference>
<dbReference type="VEuPathDB" id="ToxoDB:EBH_0023540"/>
<proteinExistence type="predicted"/>
<feature type="compositionally biased region" description="Low complexity" evidence="1">
    <location>
        <begin position="136"/>
        <end position="154"/>
    </location>
</feature>
<dbReference type="EMBL" id="HG711432">
    <property type="protein sequence ID" value="CDJ49032.1"/>
    <property type="molecule type" value="Genomic_DNA"/>
</dbReference>
<keyword evidence="4" id="KW-1185">Reference proteome</keyword>
<name>U6LF77_9EIME</name>
<keyword evidence="2" id="KW-1133">Transmembrane helix</keyword>
<gene>
    <name evidence="3" type="ORF">EBH_0023540</name>
</gene>
<evidence type="ECO:0000256" key="2">
    <source>
        <dbReference type="SAM" id="Phobius"/>
    </source>
</evidence>
<keyword evidence="2" id="KW-0472">Membrane</keyword>
<accession>U6LF77</accession>
<evidence type="ECO:0000256" key="1">
    <source>
        <dbReference type="SAM" id="MobiDB-lite"/>
    </source>
</evidence>
<feature type="transmembrane region" description="Helical" evidence="2">
    <location>
        <begin position="12"/>
        <end position="33"/>
    </location>
</feature>
<organism evidence="3 4">
    <name type="scientific">Eimeria brunetti</name>
    <dbReference type="NCBI Taxonomy" id="51314"/>
    <lineage>
        <taxon>Eukaryota</taxon>
        <taxon>Sar</taxon>
        <taxon>Alveolata</taxon>
        <taxon>Apicomplexa</taxon>
        <taxon>Conoidasida</taxon>
        <taxon>Coccidia</taxon>
        <taxon>Eucoccidiorida</taxon>
        <taxon>Eimeriorina</taxon>
        <taxon>Eimeriidae</taxon>
        <taxon>Eimeria</taxon>
    </lineage>
</organism>
<dbReference type="AlphaFoldDB" id="U6LF77"/>
<feature type="region of interest" description="Disordered" evidence="1">
    <location>
        <begin position="136"/>
        <end position="165"/>
    </location>
</feature>
<feature type="compositionally biased region" description="Gly residues" evidence="1">
    <location>
        <begin position="245"/>
        <end position="254"/>
    </location>
</feature>
<evidence type="ECO:0000313" key="3">
    <source>
        <dbReference type="EMBL" id="CDJ49032.1"/>
    </source>
</evidence>
<protein>
    <submittedName>
        <fullName evidence="3">Uncharacterized protein</fullName>
    </submittedName>
</protein>
<feature type="region of interest" description="Disordered" evidence="1">
    <location>
        <begin position="186"/>
        <end position="254"/>
    </location>
</feature>